<evidence type="ECO:0000256" key="1">
    <source>
        <dbReference type="ARBA" id="ARBA00004123"/>
    </source>
</evidence>
<evidence type="ECO:0000256" key="5">
    <source>
        <dbReference type="PROSITE-ProRule" id="PRU01191"/>
    </source>
</evidence>
<evidence type="ECO:0000256" key="4">
    <source>
        <dbReference type="ARBA" id="ARBA00023242"/>
    </source>
</evidence>
<dbReference type="EMBL" id="JASCZI010242152">
    <property type="protein sequence ID" value="MED6209855.1"/>
    <property type="molecule type" value="Genomic_DNA"/>
</dbReference>
<evidence type="ECO:0000313" key="8">
    <source>
        <dbReference type="Proteomes" id="UP001341840"/>
    </source>
</evidence>
<evidence type="ECO:0000313" key="7">
    <source>
        <dbReference type="EMBL" id="MED6209855.1"/>
    </source>
</evidence>
<comment type="subcellular location">
    <subcellularLocation>
        <location evidence="1">Nucleus</location>
    </subcellularLocation>
</comment>
<keyword evidence="8" id="KW-1185">Reference proteome</keyword>
<evidence type="ECO:0008006" key="9">
    <source>
        <dbReference type="Google" id="ProtNLM"/>
    </source>
</evidence>
<comment type="caution">
    <text evidence="5">Lacks conserved residue(s) required for the propagation of feature annotation.</text>
</comment>
<feature type="region of interest" description="SAW" evidence="5">
    <location>
        <begin position="476"/>
        <end position="548"/>
    </location>
</feature>
<feature type="compositionally biased region" description="Low complexity" evidence="6">
    <location>
        <begin position="149"/>
        <end position="160"/>
    </location>
</feature>
<keyword evidence="3" id="KW-0804">Transcription</keyword>
<sequence length="549" mass="61865">MMHYSHHHVPNKSLLSFLEENSSTLEFHQFVETYGFMVDNSHMGNNLGFNNFTNNPLFNNNIPHNNNIITSSNVSSIPYANDVDTLYHSPIEEQDSLQTLMDYFSMELDNSNPNINGKNQSYYQEESGEGSFYPSSQNISEEGQNGNWSPTTSLNSDLSSSSSTQFQQLFLPQLGMEIDKRVVLPHMVEAIGQALGEGHKSQVQEILRSMSNKASPIDEPFEFYLAQGGGGDYLKQEATKHFDDLFRALYQGTPHGKVANFVANSIILEAIPHDCDVIHIFDFDLLNGVQWPSMIEAIAPLNKTLKLTSIKSVDEGYECNFPQWSFEGIKRRLYEHARSCGLLKLKVEEKGIEEVVVEIKKKVNKRGGKKEFLGFNCMVGLPHMGREKSRKHVMEFLNLIHLCGNKRAILTFGDGGAYEKLRKNNNGFDFKSFYDGNLVHYKALLESIESHFPACSSDARAAIECLFLAPNISSLSWLQQWEEVREGFNFHAKIGLEGCGLSQRNLMEVGELLEGCDGSYGAKIEGQNGNELVLLWKGIQLLRVSAWRN</sequence>
<comment type="similarity">
    <text evidence="5">Belongs to the GRAS family.</text>
</comment>
<keyword evidence="2" id="KW-0805">Transcription regulation</keyword>
<evidence type="ECO:0000256" key="6">
    <source>
        <dbReference type="SAM" id="MobiDB-lite"/>
    </source>
</evidence>
<feature type="compositionally biased region" description="Polar residues" evidence="6">
    <location>
        <begin position="115"/>
        <end position="124"/>
    </location>
</feature>
<comment type="caution">
    <text evidence="7">The sequence shown here is derived from an EMBL/GenBank/DDBJ whole genome shotgun (WGS) entry which is preliminary data.</text>
</comment>
<feature type="region of interest" description="Disordered" evidence="6">
    <location>
        <begin position="115"/>
        <end position="160"/>
    </location>
</feature>
<evidence type="ECO:0000256" key="3">
    <source>
        <dbReference type="ARBA" id="ARBA00023163"/>
    </source>
</evidence>
<keyword evidence="4" id="KW-0539">Nucleus</keyword>
<dbReference type="Pfam" id="PF03514">
    <property type="entry name" value="GRAS"/>
    <property type="match status" value="1"/>
</dbReference>
<accession>A0ABU6YKJ4</accession>
<proteinExistence type="inferred from homology"/>
<gene>
    <name evidence="7" type="ORF">PIB30_058700</name>
</gene>
<evidence type="ECO:0000256" key="2">
    <source>
        <dbReference type="ARBA" id="ARBA00023015"/>
    </source>
</evidence>
<organism evidence="7 8">
    <name type="scientific">Stylosanthes scabra</name>
    <dbReference type="NCBI Taxonomy" id="79078"/>
    <lineage>
        <taxon>Eukaryota</taxon>
        <taxon>Viridiplantae</taxon>
        <taxon>Streptophyta</taxon>
        <taxon>Embryophyta</taxon>
        <taxon>Tracheophyta</taxon>
        <taxon>Spermatophyta</taxon>
        <taxon>Magnoliopsida</taxon>
        <taxon>eudicotyledons</taxon>
        <taxon>Gunneridae</taxon>
        <taxon>Pentapetalae</taxon>
        <taxon>rosids</taxon>
        <taxon>fabids</taxon>
        <taxon>Fabales</taxon>
        <taxon>Fabaceae</taxon>
        <taxon>Papilionoideae</taxon>
        <taxon>50 kb inversion clade</taxon>
        <taxon>dalbergioids sensu lato</taxon>
        <taxon>Dalbergieae</taxon>
        <taxon>Pterocarpus clade</taxon>
        <taxon>Stylosanthes</taxon>
    </lineage>
</organism>
<dbReference type="InterPro" id="IPR005202">
    <property type="entry name" value="TF_GRAS"/>
</dbReference>
<protein>
    <recommendedName>
        <fullName evidence="9">Nodulation signaling pathway 2-like protein</fullName>
    </recommendedName>
</protein>
<feature type="compositionally biased region" description="Polar residues" evidence="6">
    <location>
        <begin position="133"/>
        <end position="148"/>
    </location>
</feature>
<dbReference type="Proteomes" id="UP001341840">
    <property type="component" value="Unassembled WGS sequence"/>
</dbReference>
<reference evidence="7 8" key="1">
    <citation type="journal article" date="2023" name="Plants (Basel)">
        <title>Bridging the Gap: Combining Genomics and Transcriptomics Approaches to Understand Stylosanthes scabra, an Orphan Legume from the Brazilian Caatinga.</title>
        <authorList>
            <person name="Ferreira-Neto J.R.C."/>
            <person name="da Silva M.D."/>
            <person name="Binneck E."/>
            <person name="de Melo N.F."/>
            <person name="da Silva R.H."/>
            <person name="de Melo A.L.T.M."/>
            <person name="Pandolfi V."/>
            <person name="Bustamante F.O."/>
            <person name="Brasileiro-Vidal A.C."/>
            <person name="Benko-Iseppon A.M."/>
        </authorList>
    </citation>
    <scope>NUCLEOTIDE SEQUENCE [LARGE SCALE GENOMIC DNA]</scope>
    <source>
        <tissue evidence="7">Leaves</tissue>
    </source>
</reference>
<dbReference type="PROSITE" id="PS50985">
    <property type="entry name" value="GRAS"/>
    <property type="match status" value="1"/>
</dbReference>
<name>A0ABU6YKJ4_9FABA</name>
<dbReference type="PANTHER" id="PTHR31636">
    <property type="entry name" value="OSJNBA0084A10.13 PROTEIN-RELATED"/>
    <property type="match status" value="1"/>
</dbReference>